<feature type="domain" description="EGF-like" evidence="12">
    <location>
        <begin position="2006"/>
        <end position="2044"/>
    </location>
</feature>
<feature type="compositionally biased region" description="Polar residues" evidence="10">
    <location>
        <begin position="518"/>
        <end position="564"/>
    </location>
</feature>
<evidence type="ECO:0000256" key="4">
    <source>
        <dbReference type="ARBA" id="ARBA00022729"/>
    </source>
</evidence>
<feature type="compositionally biased region" description="Polar residues" evidence="10">
    <location>
        <begin position="389"/>
        <end position="402"/>
    </location>
</feature>
<feature type="region of interest" description="Disordered" evidence="10">
    <location>
        <begin position="243"/>
        <end position="284"/>
    </location>
</feature>
<dbReference type="FunFam" id="2.10.25.10:FF:000610">
    <property type="entry name" value="protein HEG homolog 1 isoform X1"/>
    <property type="match status" value="1"/>
</dbReference>
<evidence type="ECO:0000256" key="3">
    <source>
        <dbReference type="ARBA" id="ARBA00022536"/>
    </source>
</evidence>
<dbReference type="InterPro" id="IPR000742">
    <property type="entry name" value="EGF"/>
</dbReference>
<feature type="disulfide bond" evidence="9">
    <location>
        <begin position="1975"/>
        <end position="1992"/>
    </location>
</feature>
<keyword evidence="2" id="KW-1003">Cell membrane</keyword>
<evidence type="ECO:0000256" key="8">
    <source>
        <dbReference type="ARBA" id="ARBA00023180"/>
    </source>
</evidence>
<dbReference type="EMBL" id="KB520138">
    <property type="protein sequence ID" value="EMP38347.1"/>
    <property type="molecule type" value="Genomic_DNA"/>
</dbReference>
<feature type="compositionally biased region" description="Low complexity" evidence="10">
    <location>
        <begin position="572"/>
        <end position="581"/>
    </location>
</feature>
<keyword evidence="7 9" id="KW-1015">Disulfide bond</keyword>
<feature type="compositionally biased region" description="Polar residues" evidence="10">
    <location>
        <begin position="1493"/>
        <end position="1509"/>
    </location>
</feature>
<keyword evidence="4" id="KW-0732">Signal</keyword>
<feature type="compositionally biased region" description="Polar residues" evidence="10">
    <location>
        <begin position="1443"/>
        <end position="1469"/>
    </location>
</feature>
<dbReference type="Gene3D" id="2.10.25.10">
    <property type="entry name" value="Laminin"/>
    <property type="match status" value="2"/>
</dbReference>
<dbReference type="InterPro" id="IPR001881">
    <property type="entry name" value="EGF-like_Ca-bd_dom"/>
</dbReference>
<feature type="compositionally biased region" description="Polar residues" evidence="10">
    <location>
        <begin position="1233"/>
        <end position="1246"/>
    </location>
</feature>
<feature type="region of interest" description="Disordered" evidence="10">
    <location>
        <begin position="1088"/>
        <end position="1123"/>
    </location>
</feature>
<keyword evidence="11" id="KW-0812">Transmembrane</keyword>
<dbReference type="PROSITE" id="PS01187">
    <property type="entry name" value="EGF_CA"/>
    <property type="match status" value="1"/>
</dbReference>
<feature type="compositionally biased region" description="Polar residues" evidence="10">
    <location>
        <begin position="177"/>
        <end position="198"/>
    </location>
</feature>
<organism evidence="13 14">
    <name type="scientific">Chelonia mydas</name>
    <name type="common">Green sea-turtle</name>
    <name type="synonym">Chelonia agassizi</name>
    <dbReference type="NCBI Taxonomy" id="8469"/>
    <lineage>
        <taxon>Eukaryota</taxon>
        <taxon>Metazoa</taxon>
        <taxon>Chordata</taxon>
        <taxon>Craniata</taxon>
        <taxon>Vertebrata</taxon>
        <taxon>Euteleostomi</taxon>
        <taxon>Archelosauria</taxon>
        <taxon>Testudinata</taxon>
        <taxon>Testudines</taxon>
        <taxon>Cryptodira</taxon>
        <taxon>Durocryptodira</taxon>
        <taxon>Americhelydia</taxon>
        <taxon>Chelonioidea</taxon>
        <taxon>Cheloniidae</taxon>
        <taxon>Chelonia</taxon>
    </lineage>
</organism>
<dbReference type="SUPFAM" id="SSF57184">
    <property type="entry name" value="Growth factor receptor domain"/>
    <property type="match status" value="1"/>
</dbReference>
<dbReference type="PROSITE" id="PS01186">
    <property type="entry name" value="EGF_2"/>
    <property type="match status" value="1"/>
</dbReference>
<feature type="compositionally biased region" description="Low complexity" evidence="10">
    <location>
        <begin position="409"/>
        <end position="420"/>
    </location>
</feature>
<feature type="region of interest" description="Disordered" evidence="10">
    <location>
        <begin position="1707"/>
        <end position="1803"/>
    </location>
</feature>
<feature type="compositionally biased region" description="Low complexity" evidence="10">
    <location>
        <begin position="1307"/>
        <end position="1321"/>
    </location>
</feature>
<feature type="compositionally biased region" description="Polar residues" evidence="10">
    <location>
        <begin position="974"/>
        <end position="1020"/>
    </location>
</feature>
<feature type="region of interest" description="Disordered" evidence="10">
    <location>
        <begin position="1816"/>
        <end position="1835"/>
    </location>
</feature>
<feature type="region of interest" description="Disordered" evidence="10">
    <location>
        <begin position="746"/>
        <end position="820"/>
    </location>
</feature>
<evidence type="ECO:0000256" key="1">
    <source>
        <dbReference type="ARBA" id="ARBA00004236"/>
    </source>
</evidence>
<reference evidence="14" key="1">
    <citation type="journal article" date="2013" name="Nat. Genet.">
        <title>The draft genomes of soft-shell turtle and green sea turtle yield insights into the development and evolution of the turtle-specific body plan.</title>
        <authorList>
            <person name="Wang Z."/>
            <person name="Pascual-Anaya J."/>
            <person name="Zadissa A."/>
            <person name="Li W."/>
            <person name="Niimura Y."/>
            <person name="Huang Z."/>
            <person name="Li C."/>
            <person name="White S."/>
            <person name="Xiong Z."/>
            <person name="Fang D."/>
            <person name="Wang B."/>
            <person name="Ming Y."/>
            <person name="Chen Y."/>
            <person name="Zheng Y."/>
            <person name="Kuraku S."/>
            <person name="Pignatelli M."/>
            <person name="Herrero J."/>
            <person name="Beal K."/>
            <person name="Nozawa M."/>
            <person name="Li Q."/>
            <person name="Wang J."/>
            <person name="Zhang H."/>
            <person name="Yu L."/>
            <person name="Shigenobu S."/>
            <person name="Wang J."/>
            <person name="Liu J."/>
            <person name="Flicek P."/>
            <person name="Searle S."/>
            <person name="Wang J."/>
            <person name="Kuratani S."/>
            <person name="Yin Y."/>
            <person name="Aken B."/>
            <person name="Zhang G."/>
            <person name="Irie N."/>
        </authorList>
    </citation>
    <scope>NUCLEOTIDE SEQUENCE [LARGE SCALE GENOMIC DNA]</scope>
</reference>
<evidence type="ECO:0000313" key="13">
    <source>
        <dbReference type="EMBL" id="EMP38347.1"/>
    </source>
</evidence>
<feature type="compositionally biased region" description="Low complexity" evidence="10">
    <location>
        <begin position="914"/>
        <end position="923"/>
    </location>
</feature>
<evidence type="ECO:0000256" key="9">
    <source>
        <dbReference type="PROSITE-ProRule" id="PRU00076"/>
    </source>
</evidence>
<dbReference type="InterPro" id="IPR049883">
    <property type="entry name" value="NOTCH1_EGF-like"/>
</dbReference>
<feature type="compositionally biased region" description="Polar residues" evidence="10">
    <location>
        <begin position="1403"/>
        <end position="1426"/>
    </location>
</feature>
<proteinExistence type="predicted"/>
<feature type="transmembrane region" description="Helical" evidence="11">
    <location>
        <begin position="2151"/>
        <end position="2179"/>
    </location>
</feature>
<dbReference type="SMART" id="SM00179">
    <property type="entry name" value="EGF_CA"/>
    <property type="match status" value="2"/>
</dbReference>
<dbReference type="GO" id="GO:0007507">
    <property type="term" value="P:heart development"/>
    <property type="evidence" value="ECO:0007669"/>
    <property type="project" value="TreeGrafter"/>
</dbReference>
<feature type="compositionally biased region" description="Polar residues" evidence="10">
    <location>
        <begin position="632"/>
        <end position="678"/>
    </location>
</feature>
<feature type="region of interest" description="Disordered" evidence="10">
    <location>
        <begin position="1642"/>
        <end position="1665"/>
    </location>
</feature>
<evidence type="ECO:0000313" key="14">
    <source>
        <dbReference type="Proteomes" id="UP000031443"/>
    </source>
</evidence>
<feature type="compositionally biased region" description="Polar residues" evidence="10">
    <location>
        <begin position="1379"/>
        <end position="1395"/>
    </location>
</feature>
<keyword evidence="8" id="KW-0325">Glycoprotein</keyword>
<dbReference type="Pfam" id="PF00008">
    <property type="entry name" value="EGF"/>
    <property type="match status" value="1"/>
</dbReference>
<feature type="compositionally biased region" description="Low complexity" evidence="10">
    <location>
        <begin position="1028"/>
        <end position="1037"/>
    </location>
</feature>
<feature type="compositionally biased region" description="Low complexity" evidence="10">
    <location>
        <begin position="1776"/>
        <end position="1803"/>
    </location>
</feature>
<keyword evidence="14" id="KW-1185">Reference proteome</keyword>
<feature type="compositionally biased region" description="Low complexity" evidence="10">
    <location>
        <begin position="1427"/>
        <end position="1442"/>
    </location>
</feature>
<feature type="compositionally biased region" description="Polar residues" evidence="10">
    <location>
        <begin position="1870"/>
        <end position="1880"/>
    </location>
</feature>
<feature type="compositionally biased region" description="Polar residues" evidence="10">
    <location>
        <begin position="1166"/>
        <end position="1177"/>
    </location>
</feature>
<feature type="compositionally biased region" description="Low complexity" evidence="10">
    <location>
        <begin position="1252"/>
        <end position="1264"/>
    </location>
</feature>
<keyword evidence="11" id="KW-1133">Transmembrane helix</keyword>
<evidence type="ECO:0000256" key="7">
    <source>
        <dbReference type="ARBA" id="ARBA00023157"/>
    </source>
</evidence>
<accession>M7CC90</accession>
<feature type="compositionally biased region" description="Polar residues" evidence="10">
    <location>
        <begin position="1190"/>
        <end position="1207"/>
    </location>
</feature>
<feature type="compositionally biased region" description="Polar residues" evidence="10">
    <location>
        <begin position="1286"/>
        <end position="1301"/>
    </location>
</feature>
<gene>
    <name evidence="13" type="ORF">UY3_04460</name>
</gene>
<dbReference type="InterPro" id="IPR009030">
    <property type="entry name" value="Growth_fac_rcpt_cys_sf"/>
</dbReference>
<dbReference type="PANTHER" id="PTHR24037:SF3">
    <property type="entry name" value="PROTEIN HEG HOMOLOG 1"/>
    <property type="match status" value="1"/>
</dbReference>
<dbReference type="FunFam" id="2.10.25.10:FF:000358">
    <property type="entry name" value="protein HEG homolog 1 isoform X1"/>
    <property type="match status" value="1"/>
</dbReference>
<protein>
    <submittedName>
        <fullName evidence="13">Protein HEG like protein 1</fullName>
    </submittedName>
</protein>
<feature type="region of interest" description="Disordered" evidence="10">
    <location>
        <begin position="308"/>
        <end position="478"/>
    </location>
</feature>
<dbReference type="InterPro" id="IPR018097">
    <property type="entry name" value="EGF_Ca-bd_CS"/>
</dbReference>
<feature type="region of interest" description="Disordered" evidence="10">
    <location>
        <begin position="518"/>
        <end position="592"/>
    </location>
</feature>
<feature type="compositionally biased region" description="Polar residues" evidence="10">
    <location>
        <begin position="1711"/>
        <end position="1726"/>
    </location>
</feature>
<dbReference type="eggNOG" id="ENOG502QPW9">
    <property type="taxonomic scope" value="Eukaryota"/>
</dbReference>
<evidence type="ECO:0000256" key="10">
    <source>
        <dbReference type="SAM" id="MobiDB-lite"/>
    </source>
</evidence>
<feature type="compositionally biased region" description="Low complexity" evidence="10">
    <location>
        <begin position="686"/>
        <end position="695"/>
    </location>
</feature>
<feature type="region of interest" description="Disordered" evidence="10">
    <location>
        <begin position="1166"/>
        <end position="1321"/>
    </location>
</feature>
<dbReference type="PROSITE" id="PS00022">
    <property type="entry name" value="EGF_1"/>
    <property type="match status" value="1"/>
</dbReference>
<keyword evidence="5" id="KW-0677">Repeat</keyword>
<dbReference type="SMART" id="SM00181">
    <property type="entry name" value="EGF"/>
    <property type="match status" value="2"/>
</dbReference>
<dbReference type="InterPro" id="IPR000152">
    <property type="entry name" value="EGF-type_Asp/Asn_hydroxyl_site"/>
</dbReference>
<feature type="region of interest" description="Disordered" evidence="10">
    <location>
        <begin position="974"/>
        <end position="1048"/>
    </location>
</feature>
<feature type="region of interest" description="Disordered" evidence="10">
    <location>
        <begin position="1863"/>
        <end position="1882"/>
    </location>
</feature>
<dbReference type="PROSITE" id="PS00010">
    <property type="entry name" value="ASX_HYDROXYL"/>
    <property type="match status" value="1"/>
</dbReference>
<feature type="compositionally biased region" description="Polar residues" evidence="10">
    <location>
        <begin position="308"/>
        <end position="373"/>
    </location>
</feature>
<dbReference type="GO" id="GO:0005509">
    <property type="term" value="F:calcium ion binding"/>
    <property type="evidence" value="ECO:0007669"/>
    <property type="project" value="InterPro"/>
</dbReference>
<sequence>MAPGSQPQPWAQSRPPVPAVDPLPAAAPDSQPQPPAPGSTVGSLLAEAPAAAPALPPTAALYRSPASRREVQTRSRFVKLCRGLKMQRSESDSADLVFMQIKKSLPFSSLSVIGSGYQTLRSSDIEMRTSSSPMDNMETLTTFSISGERTLLSITNSAMSTTATESTTSYTEMIRSSDLTQHSSSVEQNRRNSSSSEMYFTEPGTEHLTAHSSEIPTYSSSQSDPPALTSGINISLAATDFTEPSTDPLLTPSHSASETASKAIGSSHQPINISATEKRTSDLHTTSTYISTSFTRGGERTLRSLMNSSTLPDVADSSTSDLENTKSSDLLQPSSPGAQAGGSNISSSDFTEPSTESLLTHSSKIPGYSSSPNDFADLPEPSSAVAQAGGNNISSSDFTEPSTEPLLTYSSKIPSYSSSPNDLADLPKPSSAVAQAGGNNISSSDFTEPSTEPLLTHSSKIPGYSSSPNDLAGIGSSHQPISISATETRTSDAHTSSTYISTTSIRGEKRTLGSLTYSSTLPDVADSSTSYLENTKSSDLPQPSSAVAQAGGNNISSSDFTEPSTEPLLTHSSKIPSYSSSPNDLAGIGSSHQPISISATETRTSDAHTSSTYISTTSIRGEKRTLGSLTYSSTLPDVADSSTSYLENTKSSDLPQPSSAVAQAGGNNISSSDFTEPSTEPLLTHSSKIPSYSSSPNDLAGIGSSHQPISISATETRTSDAHTSSTYISTTSIRGEKRTLGSLTYSSTLPDVADSSTSYLENTKSSDLPQPSSAVAQAGGNNISSSDFTEPSTEPLLTHSSKIPSYSSSPNDLAGIGSSHQPISISATETRTSDAHTSSTYISTTSIRGEKRTLGSLTYSSTLPDVADSSTSYLENTKSSDLPQPSSAVAQAGGNNISSSDFTEPSTEPLLTHSSKIPSYSSSPNDLAGIGSSHQPISISATETRTSDAHTSSTYISTTSIRGEKRTLGSLTYSSTLPDVADSSTSYLENTKSSDLPQPSSAVAQAGGNNISSSDFTEPSTEPLLTHSSKIPSYSSSPNDLAGIGSSHQPISISATETRTSDAHTSSTYISTTSIRGEKRTLGSLTYSSTLPDVADSSTSYLENTKSSDLPQPSHSIGSSHQPISILSTETRTSDLHTSSTYISTTSIRGEKRTLRSLTYSSTLPDVADSSTSYLENSKSSDLPEPSSSVAQAGGSNISSSDFTEPSTEPLRTHSSKIPSYSSSPNDLAAETGGSNISSSDFTEPSTEPLLTHSSKIPTHSSSSNDLAGVGSSHQSVTISDREKGISSSPTHSTYVSTTFTRGGERTSQSQTHSSTSTAATEISTHNIDAAKSSDSTQFLSSVSQAGGFNISSSDASFTELSTESLLTHSSKSSTLTLPNDTPTVGSNHQSLSSSKTEKKISSPYTDRMYSSATLTGGGERTSQSLTNSTSAHTTESSTSYTEIANSSELIQSPSMAQTRGTSISANDMGFTGSSTETFFIRSSKIPTYSSFQNDPSSIASSHQPVSSIDTEKRTSVSRTDSMYIPTTFSRGGDRTLLSISNNSTSAESSESSTFYAEISNSSDLAQSSSFMAQSRGSNMASSDGDLIAPSTEPLLVHSSKMPTYSSTVNLQNATLFFTGTESSLTGSSSLSSPVFPSSSSESSVHHLLSSTPSPPHSFASSESSLPSSSSVIPSLSLPPPSLLSSLSTSSSVASFPLLPSFSSSSLPSQAGDSFQTSGSMITSGGTDRMEPSTAVFYGSTPRQYSNHSRPHQLKESTTFKTKGPLPLQTEPMEQLSSSSSSTSASTLATESSTGGTFTSSGDHFEKTTLLLTTAAPSLSKDTQHTEMTKASTSILPNMTSQRDVFPAAELTTGKTVTLSTDMTFGPSRSVPTTGHSLTTKTRRVKTAVATTLSYITGVTTKTMETSTATSIKITEGNIPATHPSKTSSPSKTTVGFSTTSAAATKPTTIALLSRTRALVTSSHTTVNICSTNPCLHDGKCVINGVMGKYQCKCSPAWQGEDCREDVDECLSNPCPALATCNNTHGSYVCRCPLGYQLEKGKCNLVRTFVGQVALKLNTTHGMYSELHRIEDEIITMLNVSLSALPGYYNSVVKAARESNSVRVSVQTTFSLASNVTLLDIVNSERSYISACKTPAEACQFISKYTLLPRAYQLITVVIAAAGGGLLLILGIALIITCCRKNKNDISKLIFKSGDFQMSPYAEYPKNPRAQEWGRETIEMQENGSTKNLLQMTDVYYSATGLRNAELERNGLYPPYTGLPGSRHSCIYPGQYNPSFISDETRRRDYF</sequence>
<feature type="region of interest" description="Disordered" evidence="10">
    <location>
        <begin position="1"/>
        <end position="50"/>
    </location>
</feature>
<feature type="region of interest" description="Disordered" evidence="10">
    <location>
        <begin position="860"/>
        <end position="934"/>
    </location>
</feature>
<feature type="domain" description="EGF-like" evidence="12">
    <location>
        <begin position="1966"/>
        <end position="2004"/>
    </location>
</feature>
<feature type="compositionally biased region" description="Low complexity" evidence="10">
    <location>
        <begin position="800"/>
        <end position="809"/>
    </location>
</feature>
<feature type="compositionally biased region" description="Polar residues" evidence="10">
    <location>
        <begin position="437"/>
        <end position="450"/>
    </location>
</feature>
<comment type="caution">
    <text evidence="9">Lacks conserved residue(s) required for the propagation of feature annotation.</text>
</comment>
<dbReference type="GO" id="GO:0005886">
    <property type="term" value="C:plasma membrane"/>
    <property type="evidence" value="ECO:0007669"/>
    <property type="project" value="UniProtKB-SubCell"/>
</dbReference>
<evidence type="ECO:0000256" key="2">
    <source>
        <dbReference type="ARBA" id="ARBA00022475"/>
    </source>
</evidence>
<name>M7CC90_CHEMY</name>
<feature type="compositionally biased region" description="Polar residues" evidence="10">
    <location>
        <begin position="1"/>
        <end position="11"/>
    </location>
</feature>
<feature type="region of interest" description="Disordered" evidence="10">
    <location>
        <begin position="1493"/>
        <end position="1515"/>
    </location>
</feature>
<feature type="region of interest" description="Disordered" evidence="10">
    <location>
        <begin position="632"/>
        <end position="699"/>
    </location>
</feature>
<keyword evidence="6 11" id="KW-0472">Membrane</keyword>
<feature type="compositionally biased region" description="Polar residues" evidence="10">
    <location>
        <begin position="860"/>
        <end position="906"/>
    </location>
</feature>
<dbReference type="PANTHER" id="PTHR24037">
    <property type="entry name" value="HEART DEVELOPMENT PROTEIN WITH EGF-LIKE DOMAINS 1"/>
    <property type="match status" value="1"/>
</dbReference>
<feature type="region of interest" description="Disordered" evidence="10">
    <location>
        <begin position="176"/>
        <end position="205"/>
    </location>
</feature>
<feature type="compositionally biased region" description="Polar residues" evidence="10">
    <location>
        <begin position="252"/>
        <end position="275"/>
    </location>
</feature>
<feature type="compositionally biased region" description="Polar residues" evidence="10">
    <location>
        <begin position="456"/>
        <end position="469"/>
    </location>
</feature>
<feature type="region of interest" description="Disordered" evidence="10">
    <location>
        <begin position="1368"/>
        <end position="1469"/>
    </location>
</feature>
<evidence type="ECO:0000256" key="6">
    <source>
        <dbReference type="ARBA" id="ARBA00023136"/>
    </source>
</evidence>
<dbReference type="Pfam" id="PF07645">
    <property type="entry name" value="EGF_CA"/>
    <property type="match status" value="1"/>
</dbReference>
<comment type="subcellular location">
    <subcellularLocation>
        <location evidence="1">Cell membrane</location>
    </subcellularLocation>
</comment>
<evidence type="ECO:0000256" key="5">
    <source>
        <dbReference type="ARBA" id="ARBA00022737"/>
    </source>
</evidence>
<dbReference type="Proteomes" id="UP000031443">
    <property type="component" value="Unassembled WGS sequence"/>
</dbReference>
<dbReference type="PROSITE" id="PS50026">
    <property type="entry name" value="EGF_3"/>
    <property type="match status" value="2"/>
</dbReference>
<feature type="compositionally biased region" description="Low complexity" evidence="10">
    <location>
        <begin position="1368"/>
        <end position="1378"/>
    </location>
</feature>
<feature type="compositionally biased region" description="Low complexity" evidence="10">
    <location>
        <begin position="1178"/>
        <end position="1189"/>
    </location>
</feature>
<dbReference type="STRING" id="8469.M7CC90"/>
<feature type="compositionally biased region" description="Polar residues" evidence="10">
    <location>
        <begin position="746"/>
        <end position="792"/>
    </location>
</feature>
<dbReference type="CDD" id="cd00054">
    <property type="entry name" value="EGF_CA"/>
    <property type="match status" value="2"/>
</dbReference>
<keyword evidence="3 9" id="KW-0245">EGF-like domain</keyword>
<evidence type="ECO:0000256" key="11">
    <source>
        <dbReference type="SAM" id="Phobius"/>
    </source>
</evidence>
<feature type="disulfide bond" evidence="9">
    <location>
        <begin position="1994"/>
        <end position="2003"/>
    </location>
</feature>
<evidence type="ECO:0000259" key="12">
    <source>
        <dbReference type="PROSITE" id="PS50026"/>
    </source>
</evidence>